<evidence type="ECO:0000313" key="2">
    <source>
        <dbReference type="EMBL" id="MBR7835401.1"/>
    </source>
</evidence>
<dbReference type="Gene3D" id="1.10.357.10">
    <property type="entry name" value="Tetracycline Repressor, domain 2"/>
    <property type="match status" value="1"/>
</dbReference>
<feature type="domain" description="QsdR TetR regulatory C-terminal" evidence="1">
    <location>
        <begin position="89"/>
        <end position="192"/>
    </location>
</feature>
<proteinExistence type="predicted"/>
<dbReference type="Proteomes" id="UP000675781">
    <property type="component" value="Unassembled WGS sequence"/>
</dbReference>
<dbReference type="AlphaFoldDB" id="A0A941EQS3"/>
<organism evidence="2 3">
    <name type="scientific">Actinospica durhamensis</name>
    <dbReference type="NCBI Taxonomy" id="1508375"/>
    <lineage>
        <taxon>Bacteria</taxon>
        <taxon>Bacillati</taxon>
        <taxon>Actinomycetota</taxon>
        <taxon>Actinomycetes</taxon>
        <taxon>Catenulisporales</taxon>
        <taxon>Actinospicaceae</taxon>
        <taxon>Actinospica</taxon>
    </lineage>
</organism>
<evidence type="ECO:0000259" key="1">
    <source>
        <dbReference type="Pfam" id="PF18598"/>
    </source>
</evidence>
<gene>
    <name evidence="2" type="ORF">KDL01_19155</name>
</gene>
<dbReference type="SUPFAM" id="SSF46689">
    <property type="entry name" value="Homeodomain-like"/>
    <property type="match status" value="1"/>
</dbReference>
<name>A0A941EQS3_9ACTN</name>
<dbReference type="InterPro" id="IPR041485">
    <property type="entry name" value="TetR_C_36"/>
</dbReference>
<accession>A0A941EQS3</accession>
<reference evidence="2" key="1">
    <citation type="submission" date="2021-04" db="EMBL/GenBank/DDBJ databases">
        <title>Genome based classification of Actinospica acidithermotolerans sp. nov., an actinobacterium isolated from an Indonesian hot spring.</title>
        <authorList>
            <person name="Kusuma A.B."/>
            <person name="Putra K.E."/>
            <person name="Nafisah S."/>
            <person name="Loh J."/>
            <person name="Nouioui I."/>
            <person name="Goodfellow M."/>
        </authorList>
    </citation>
    <scope>NUCLEOTIDE SEQUENCE</scope>
    <source>
        <strain evidence="2">CSCA 57</strain>
    </source>
</reference>
<dbReference type="RefSeq" id="WP_212529895.1">
    <property type="nucleotide sequence ID" value="NZ_JAGSOG010000094.1"/>
</dbReference>
<evidence type="ECO:0000313" key="3">
    <source>
        <dbReference type="Proteomes" id="UP000675781"/>
    </source>
</evidence>
<comment type="caution">
    <text evidence="2">The sequence shown here is derived from an EMBL/GenBank/DDBJ whole genome shotgun (WGS) entry which is preliminary data.</text>
</comment>
<dbReference type="InterPro" id="IPR009057">
    <property type="entry name" value="Homeodomain-like_sf"/>
</dbReference>
<protein>
    <submittedName>
        <fullName evidence="2">TetR/AcrR family transcriptional regulator</fullName>
    </submittedName>
</protein>
<dbReference type="EMBL" id="JAGSOG010000094">
    <property type="protein sequence ID" value="MBR7835401.1"/>
    <property type="molecule type" value="Genomic_DNA"/>
</dbReference>
<sequence>MTPVAVETSPSVTTDRCVELAARWFLDGRRLDMQGLADELGVSRATLFRRVGGREELLSRALWQATERSLAVAARRWERERIPSELHTLGTVRHVNLIVSRSAGLRKLLDEEPTLAMRVLTDPRGRIQAGIVAMFEELLRRDIAEFGLAPTIEPSALAYAIVRIGESFLYADVLAARRPDVAMADRIQRALFEGLWPSIGKEERE</sequence>
<dbReference type="Pfam" id="PF18598">
    <property type="entry name" value="TetR_C_36"/>
    <property type="match status" value="1"/>
</dbReference>
<keyword evidence="3" id="KW-1185">Reference proteome</keyword>